<dbReference type="EMBL" id="LR134289">
    <property type="protein sequence ID" value="VEE11261.1"/>
    <property type="molecule type" value="Genomic_DNA"/>
</dbReference>
<protein>
    <submittedName>
        <fullName evidence="1">Uncharacterized protein</fullName>
    </submittedName>
</protein>
<evidence type="ECO:0000313" key="2">
    <source>
        <dbReference type="Proteomes" id="UP000279227"/>
    </source>
</evidence>
<sequence>MKTTILFGTVGLNIRVPTYDREDVQIFQRPLQRKSNVILYL</sequence>
<dbReference type="AlphaFoldDB" id="A0A3S4NYE0"/>
<evidence type="ECO:0000313" key="1">
    <source>
        <dbReference type="EMBL" id="VEE11261.1"/>
    </source>
</evidence>
<gene>
    <name evidence="1" type="ORF">NCTC11432_04703</name>
</gene>
<accession>A0A3S4NYE0</accession>
<name>A0A3S4NYE0_CHRGE</name>
<reference evidence="1 2" key="1">
    <citation type="submission" date="2018-12" db="EMBL/GenBank/DDBJ databases">
        <authorList>
            <consortium name="Pathogen Informatics"/>
        </authorList>
    </citation>
    <scope>NUCLEOTIDE SEQUENCE [LARGE SCALE GENOMIC DNA]</scope>
    <source>
        <strain evidence="1 2">NCTC11432</strain>
    </source>
</reference>
<dbReference type="Proteomes" id="UP000279227">
    <property type="component" value="Chromosome"/>
</dbReference>
<dbReference type="KEGG" id="cgle:NCTC11432_04703"/>
<proteinExistence type="predicted"/>
<organism evidence="1 2">
    <name type="scientific">Chryseobacterium gleum</name>
    <name type="common">Flavobacterium gleum</name>
    <dbReference type="NCBI Taxonomy" id="250"/>
    <lineage>
        <taxon>Bacteria</taxon>
        <taxon>Pseudomonadati</taxon>
        <taxon>Bacteroidota</taxon>
        <taxon>Flavobacteriia</taxon>
        <taxon>Flavobacteriales</taxon>
        <taxon>Weeksellaceae</taxon>
        <taxon>Chryseobacterium group</taxon>
        <taxon>Chryseobacterium</taxon>
    </lineage>
</organism>